<dbReference type="HOGENOM" id="CLU_092124_0_0_1"/>
<name>A0A0C9TMK3_PAXIN</name>
<keyword evidence="2" id="KW-1185">Reference proteome</keyword>
<dbReference type="Pfam" id="PF15496">
    <property type="entry name" value="DUF4646"/>
    <property type="match status" value="1"/>
</dbReference>
<reference evidence="1 2" key="1">
    <citation type="submission" date="2014-06" db="EMBL/GenBank/DDBJ databases">
        <authorList>
            <consortium name="DOE Joint Genome Institute"/>
            <person name="Kuo A."/>
            <person name="Kohler A."/>
            <person name="Nagy L.G."/>
            <person name="Floudas D."/>
            <person name="Copeland A."/>
            <person name="Barry K.W."/>
            <person name="Cichocki N."/>
            <person name="Veneault-Fourrey C."/>
            <person name="LaButti K."/>
            <person name="Lindquist E.A."/>
            <person name="Lipzen A."/>
            <person name="Lundell T."/>
            <person name="Morin E."/>
            <person name="Murat C."/>
            <person name="Sun H."/>
            <person name="Tunlid A."/>
            <person name="Henrissat B."/>
            <person name="Grigoriev I.V."/>
            <person name="Hibbett D.S."/>
            <person name="Martin F."/>
            <person name="Nordberg H.P."/>
            <person name="Cantor M.N."/>
            <person name="Hua S.X."/>
        </authorList>
    </citation>
    <scope>NUCLEOTIDE SEQUENCE [LARGE SCALE GENOMIC DNA]</scope>
    <source>
        <strain evidence="1 2">ATCC 200175</strain>
    </source>
</reference>
<sequence length="220" mass="24524">MVHQALHADLAPQDSFRSEEPACAGVAEVLPPYSCSFSNTDPPRWEPHFEDFSSQSPSMSLLYRKPLDPPPDCFSTTSPLRVKSSDFPPFRIPSVDDKLANGFRILYPSNLLEKHGIGRSDWIRFLEDLGIAARLAGEGMSAIGSRVPITPLPARGILPPRATGATYDSHFTRSPLEEVHALIRVWNQSAFERRKLKVTLQIKLGDIMNRIGYQLIVDSL</sequence>
<dbReference type="EMBL" id="KN819372">
    <property type="protein sequence ID" value="KIJ11818.1"/>
    <property type="molecule type" value="Genomic_DNA"/>
</dbReference>
<dbReference type="InterPro" id="IPR028018">
    <property type="entry name" value="DUF4646"/>
</dbReference>
<accession>A0A0C9TMK3</accession>
<dbReference type="Proteomes" id="UP000053647">
    <property type="component" value="Unassembled WGS sequence"/>
</dbReference>
<dbReference type="AlphaFoldDB" id="A0A0C9TMK3"/>
<evidence type="ECO:0000313" key="2">
    <source>
        <dbReference type="Proteomes" id="UP000053647"/>
    </source>
</evidence>
<dbReference type="OrthoDB" id="5314275at2759"/>
<gene>
    <name evidence="1" type="ORF">PAXINDRAFT_101502</name>
</gene>
<evidence type="ECO:0000313" key="1">
    <source>
        <dbReference type="EMBL" id="KIJ11818.1"/>
    </source>
</evidence>
<protein>
    <submittedName>
        <fullName evidence="1">Uncharacterized protein</fullName>
    </submittedName>
</protein>
<proteinExistence type="predicted"/>
<reference evidence="2" key="2">
    <citation type="submission" date="2015-01" db="EMBL/GenBank/DDBJ databases">
        <title>Evolutionary Origins and Diversification of the Mycorrhizal Mutualists.</title>
        <authorList>
            <consortium name="DOE Joint Genome Institute"/>
            <consortium name="Mycorrhizal Genomics Consortium"/>
            <person name="Kohler A."/>
            <person name="Kuo A."/>
            <person name="Nagy L.G."/>
            <person name="Floudas D."/>
            <person name="Copeland A."/>
            <person name="Barry K.W."/>
            <person name="Cichocki N."/>
            <person name="Veneault-Fourrey C."/>
            <person name="LaButti K."/>
            <person name="Lindquist E.A."/>
            <person name="Lipzen A."/>
            <person name="Lundell T."/>
            <person name="Morin E."/>
            <person name="Murat C."/>
            <person name="Riley R."/>
            <person name="Ohm R."/>
            <person name="Sun H."/>
            <person name="Tunlid A."/>
            <person name="Henrissat B."/>
            <person name="Grigoriev I.V."/>
            <person name="Hibbett D.S."/>
            <person name="Martin F."/>
        </authorList>
    </citation>
    <scope>NUCLEOTIDE SEQUENCE [LARGE SCALE GENOMIC DNA]</scope>
    <source>
        <strain evidence="2">ATCC 200175</strain>
    </source>
</reference>
<organism evidence="1 2">
    <name type="scientific">Paxillus involutus ATCC 200175</name>
    <dbReference type="NCBI Taxonomy" id="664439"/>
    <lineage>
        <taxon>Eukaryota</taxon>
        <taxon>Fungi</taxon>
        <taxon>Dikarya</taxon>
        <taxon>Basidiomycota</taxon>
        <taxon>Agaricomycotina</taxon>
        <taxon>Agaricomycetes</taxon>
        <taxon>Agaricomycetidae</taxon>
        <taxon>Boletales</taxon>
        <taxon>Paxilineae</taxon>
        <taxon>Paxillaceae</taxon>
        <taxon>Paxillus</taxon>
    </lineage>
</organism>